<feature type="compositionally biased region" description="Low complexity" evidence="1">
    <location>
        <begin position="60"/>
        <end position="75"/>
    </location>
</feature>
<reference evidence="2 3" key="2">
    <citation type="submission" date="2018-11" db="EMBL/GenBank/DDBJ databases">
        <authorList>
            <consortium name="Pathogen Informatics"/>
        </authorList>
    </citation>
    <scope>NUCLEOTIDE SEQUENCE [LARGE SCALE GENOMIC DNA]</scope>
    <source>
        <strain evidence="2 3">NST_G2</strain>
    </source>
</reference>
<dbReference type="Proteomes" id="UP000275846">
    <property type="component" value="Unassembled WGS sequence"/>
</dbReference>
<feature type="region of interest" description="Disordered" evidence="1">
    <location>
        <begin position="268"/>
        <end position="310"/>
    </location>
</feature>
<evidence type="ECO:0000313" key="2">
    <source>
        <dbReference type="EMBL" id="VDL96330.1"/>
    </source>
</evidence>
<protein>
    <submittedName>
        <fullName evidence="2 4">Uncharacterized protein</fullName>
    </submittedName>
</protein>
<gene>
    <name evidence="2" type="ORF">SSLN_LOCUS9945</name>
</gene>
<sequence length="420" mass="44764">MHISESFVKQHAILVFVLFRRLGYQMLPHQAFFYPDILLVSLTAFRPACTHRSTDPSTPPSAALSASASTTTSDQSPMLLEAFPLKLSLGTEEQQQQQANEDVFFAFDMHVSPPTSYFDSLPTSRCAALQASLHRPRTHPALTNVVTTSPGLLQPEASHLRVTTAGLQHGRRLHTCPRVRGCTAHSFGASHHRPTILRLLTPDDAGGALGGDSQTNVDGGGRSGGGASAACDLGTACSRGVGLSAGGGGGGGFSGSVSSGFQSHSLNSSVESSAATNSGDGMRVLTAPVSQSPERPADSHPDWPPFTSRTESVSVEGLPLTVVDTMVEFASVTSVSGLLRGRWYFCRSSLADFVVICQSWRKEALLRGLTRAVWAENCRVRPLIQSLRYRLVNPKIFSAAPSMDLFSDDVGHCLLCRLGS</sequence>
<dbReference type="AlphaFoldDB" id="A0A183T0E7"/>
<reference evidence="4" key="1">
    <citation type="submission" date="2016-06" db="UniProtKB">
        <authorList>
            <consortium name="WormBaseParasite"/>
        </authorList>
    </citation>
    <scope>IDENTIFICATION</scope>
</reference>
<evidence type="ECO:0000256" key="1">
    <source>
        <dbReference type="SAM" id="MobiDB-lite"/>
    </source>
</evidence>
<name>A0A183T0E7_SCHSO</name>
<evidence type="ECO:0000313" key="4">
    <source>
        <dbReference type="WBParaSite" id="SSLN_0001031101-mRNA-1"/>
    </source>
</evidence>
<dbReference type="WBParaSite" id="SSLN_0001031101-mRNA-1">
    <property type="protein sequence ID" value="SSLN_0001031101-mRNA-1"/>
    <property type="gene ID" value="SSLN_0001031101"/>
</dbReference>
<feature type="compositionally biased region" description="Polar residues" evidence="1">
    <location>
        <begin position="268"/>
        <end position="279"/>
    </location>
</feature>
<organism evidence="4">
    <name type="scientific">Schistocephalus solidus</name>
    <name type="common">Tapeworm</name>
    <dbReference type="NCBI Taxonomy" id="70667"/>
    <lineage>
        <taxon>Eukaryota</taxon>
        <taxon>Metazoa</taxon>
        <taxon>Spiralia</taxon>
        <taxon>Lophotrochozoa</taxon>
        <taxon>Platyhelminthes</taxon>
        <taxon>Cestoda</taxon>
        <taxon>Eucestoda</taxon>
        <taxon>Diphyllobothriidea</taxon>
        <taxon>Diphyllobothriidae</taxon>
        <taxon>Schistocephalus</taxon>
    </lineage>
</organism>
<dbReference type="EMBL" id="UYSU01035557">
    <property type="protein sequence ID" value="VDL96330.1"/>
    <property type="molecule type" value="Genomic_DNA"/>
</dbReference>
<proteinExistence type="predicted"/>
<accession>A0A183T0E7</accession>
<keyword evidence="3" id="KW-1185">Reference proteome</keyword>
<evidence type="ECO:0000313" key="3">
    <source>
        <dbReference type="Proteomes" id="UP000275846"/>
    </source>
</evidence>
<feature type="region of interest" description="Disordered" evidence="1">
    <location>
        <begin position="50"/>
        <end position="75"/>
    </location>
</feature>
<feature type="region of interest" description="Disordered" evidence="1">
    <location>
        <begin position="207"/>
        <end position="226"/>
    </location>
</feature>